<evidence type="ECO:0000256" key="2">
    <source>
        <dbReference type="SAM" id="Coils"/>
    </source>
</evidence>
<evidence type="ECO:0000256" key="1">
    <source>
        <dbReference type="PROSITE-ProRule" id="PRU00047"/>
    </source>
</evidence>
<feature type="region of interest" description="Disordered" evidence="3">
    <location>
        <begin position="273"/>
        <end position="292"/>
    </location>
</feature>
<name>A0AAE1HMS0_9NEOP</name>
<keyword evidence="1" id="KW-0863">Zinc-finger</keyword>
<feature type="coiled-coil region" evidence="2">
    <location>
        <begin position="166"/>
        <end position="193"/>
    </location>
</feature>
<dbReference type="InterPro" id="IPR036875">
    <property type="entry name" value="Znf_CCHC_sf"/>
</dbReference>
<protein>
    <submittedName>
        <fullName evidence="5">Gag-Pol polyprotein</fullName>
    </submittedName>
</protein>
<dbReference type="Proteomes" id="UP001219518">
    <property type="component" value="Unassembled WGS sequence"/>
</dbReference>
<dbReference type="SMART" id="SM00343">
    <property type="entry name" value="ZnF_C2HC"/>
    <property type="match status" value="1"/>
</dbReference>
<organism evidence="5 6">
    <name type="scientific">Frankliniella fusca</name>
    <dbReference type="NCBI Taxonomy" id="407009"/>
    <lineage>
        <taxon>Eukaryota</taxon>
        <taxon>Metazoa</taxon>
        <taxon>Ecdysozoa</taxon>
        <taxon>Arthropoda</taxon>
        <taxon>Hexapoda</taxon>
        <taxon>Insecta</taxon>
        <taxon>Pterygota</taxon>
        <taxon>Neoptera</taxon>
        <taxon>Paraneoptera</taxon>
        <taxon>Thysanoptera</taxon>
        <taxon>Terebrantia</taxon>
        <taxon>Thripoidea</taxon>
        <taxon>Thripidae</taxon>
        <taxon>Frankliniella</taxon>
    </lineage>
</organism>
<dbReference type="GO" id="GO:0003676">
    <property type="term" value="F:nucleic acid binding"/>
    <property type="evidence" value="ECO:0007669"/>
    <property type="project" value="InterPro"/>
</dbReference>
<dbReference type="InterPro" id="IPR001878">
    <property type="entry name" value="Znf_CCHC"/>
</dbReference>
<dbReference type="PROSITE" id="PS50158">
    <property type="entry name" value="ZF_CCHC"/>
    <property type="match status" value="1"/>
</dbReference>
<dbReference type="AlphaFoldDB" id="A0AAE1HMS0"/>
<feature type="compositionally biased region" description="Low complexity" evidence="3">
    <location>
        <begin position="273"/>
        <end position="287"/>
    </location>
</feature>
<keyword evidence="2" id="KW-0175">Coiled coil</keyword>
<proteinExistence type="predicted"/>
<evidence type="ECO:0000313" key="6">
    <source>
        <dbReference type="Proteomes" id="UP001219518"/>
    </source>
</evidence>
<accession>A0AAE1HMS0</accession>
<comment type="caution">
    <text evidence="5">The sequence shown here is derived from an EMBL/GenBank/DDBJ whole genome shotgun (WGS) entry which is preliminary data.</text>
</comment>
<evidence type="ECO:0000259" key="4">
    <source>
        <dbReference type="PROSITE" id="PS50158"/>
    </source>
</evidence>
<evidence type="ECO:0000313" key="5">
    <source>
        <dbReference type="EMBL" id="KAK3924205.1"/>
    </source>
</evidence>
<evidence type="ECO:0000256" key="3">
    <source>
        <dbReference type="SAM" id="MobiDB-lite"/>
    </source>
</evidence>
<keyword evidence="1" id="KW-0862">Zinc</keyword>
<dbReference type="GO" id="GO:0008270">
    <property type="term" value="F:zinc ion binding"/>
    <property type="evidence" value="ECO:0007669"/>
    <property type="project" value="UniProtKB-KW"/>
</dbReference>
<dbReference type="EMBL" id="JAHWGI010001169">
    <property type="protein sequence ID" value="KAK3924205.1"/>
    <property type="molecule type" value="Genomic_DNA"/>
</dbReference>
<feature type="domain" description="CCHC-type" evidence="4">
    <location>
        <begin position="352"/>
        <end position="367"/>
    </location>
</feature>
<keyword evidence="1" id="KW-0479">Metal-binding</keyword>
<dbReference type="SUPFAM" id="SSF57756">
    <property type="entry name" value="Retrovirus zinc finger-like domains"/>
    <property type="match status" value="1"/>
</dbReference>
<keyword evidence="6" id="KW-1185">Reference proteome</keyword>
<reference evidence="5" key="2">
    <citation type="journal article" date="2023" name="BMC Genomics">
        <title>Pest status, molecular evolution, and epigenetic factors derived from the genome assembly of Frankliniella fusca, a thysanopteran phytovirus vector.</title>
        <authorList>
            <person name="Catto M.A."/>
            <person name="Labadie P.E."/>
            <person name="Jacobson A.L."/>
            <person name="Kennedy G.G."/>
            <person name="Srinivasan R."/>
            <person name="Hunt B.G."/>
        </authorList>
    </citation>
    <scope>NUCLEOTIDE SEQUENCE</scope>
    <source>
        <strain evidence="5">PL_HMW_Pooled</strain>
    </source>
</reference>
<gene>
    <name evidence="5" type="ORF">KUF71_002476</name>
</gene>
<sequence length="462" mass="48208">MEVLDQPEQAAQASPADINALLQELAALRAAMQAGGAGQHAAVGAAVQHAGPAQQPPAAALAPFNPLAQAPLAPRVVSASEMLTLRKAVPRFDGKISYEAYRASFDDLVGLYPSLNEDQRFQLLSSGLQGAPQSLLEDLGANRTFAALDEALRLSYSKPVHAWTEMNNLTTMKQDLSESLEEWSTRVSRAARRAYPRMPLASVEEFAVQYFIIGLNSSRIKNGVSGLSCRTLQEALNACRLVRSGLTSGPAAKKVCTASVAEATVEVVPAPAAPAPSAAAPSPSTSAGPSWQDQLAALSRQIEQVVQAVRQTTVAADAGPSTDRGRGHGRGRGRGQGRGGRGGRGGAPQGACYNCGGFGHFTINCPRGPRPRDNPQPRAPAPAAVTTPAPAAYAYQVPDARLYGNPPYYQANLTWPAQAAPLQLAPLATPAPAPQVQAAVLALPAGYQLQVPPPPPRSGNGQ</sequence>
<feature type="region of interest" description="Disordered" evidence="3">
    <location>
        <begin position="312"/>
        <end position="347"/>
    </location>
</feature>
<reference evidence="5" key="1">
    <citation type="submission" date="2021-07" db="EMBL/GenBank/DDBJ databases">
        <authorList>
            <person name="Catto M.A."/>
            <person name="Jacobson A."/>
            <person name="Kennedy G."/>
            <person name="Labadie P."/>
            <person name="Hunt B.G."/>
            <person name="Srinivasan R."/>
        </authorList>
    </citation>
    <scope>NUCLEOTIDE SEQUENCE</scope>
    <source>
        <strain evidence="5">PL_HMW_Pooled</strain>
        <tissue evidence="5">Head</tissue>
    </source>
</reference>
<feature type="compositionally biased region" description="Gly residues" evidence="3">
    <location>
        <begin position="336"/>
        <end position="347"/>
    </location>
</feature>